<sequence length="255" mass="30109">MKGQKYFILVIFIVLILAVNQFQAFNFGIFGNSEKEESNIAEKTVNKIGKFADFQHKKFYQLFMKTLKNSLKDYKTNIKNMDKNNGDVKTQNDEKYYYFAFGSNMNKNRMIERDCQFVNRQLGILPGYKLDFSKRSTKKEGTSYANIREKEGSTVEGALYELKDHDQILKLDKFEGHPTMYKRHEKTVYLDKELKNSVKAYVYIAEKDFITENLKPEKWYLDHLLFGKDLISKDYLQTLLDAVTYDDFVELNEQL</sequence>
<dbReference type="Gene3D" id="3.10.490.10">
    <property type="entry name" value="Gamma-glutamyl cyclotransferase-like"/>
    <property type="match status" value="1"/>
</dbReference>
<feature type="domain" description="Gamma-glutamylcyclotransferase AIG2-like" evidence="6">
    <location>
        <begin position="98"/>
        <end position="207"/>
    </location>
</feature>
<comment type="caution">
    <text evidence="7">The sequence shown here is derived from an EMBL/GenBank/DDBJ whole genome shotgun (WGS) entry which is preliminary data.</text>
</comment>
<dbReference type="PANTHER" id="PTHR12935">
    <property type="entry name" value="GAMMA-GLUTAMYLCYCLOTRANSFERASE"/>
    <property type="match status" value="1"/>
</dbReference>
<dbReference type="Proteomes" id="UP000054937">
    <property type="component" value="Unassembled WGS sequence"/>
</dbReference>
<keyword evidence="5" id="KW-0732">Signal</keyword>
<dbReference type="InterPro" id="IPR017939">
    <property type="entry name" value="G-Glutamylcylcotransferase"/>
</dbReference>
<evidence type="ECO:0000256" key="2">
    <source>
        <dbReference type="ARBA" id="ARBA00023239"/>
    </source>
</evidence>
<proteinExistence type="predicted"/>
<dbReference type="CDD" id="cd06661">
    <property type="entry name" value="GGCT_like"/>
    <property type="match status" value="1"/>
</dbReference>
<feature type="chain" id="PRO_5006867566" description="gamma-glutamylcyclotransferase" evidence="5">
    <location>
        <begin position="25"/>
        <end position="255"/>
    </location>
</feature>
<dbReference type="EC" id="4.3.2.9" evidence="1"/>
<evidence type="ECO:0000256" key="5">
    <source>
        <dbReference type="SAM" id="SignalP"/>
    </source>
</evidence>
<keyword evidence="8" id="KW-1185">Reference proteome</keyword>
<feature type="binding site" evidence="4">
    <location>
        <begin position="98"/>
        <end position="103"/>
    </location>
    <ligand>
        <name>substrate</name>
    </ligand>
</feature>
<evidence type="ECO:0000256" key="1">
    <source>
        <dbReference type="ARBA" id="ARBA00012346"/>
    </source>
</evidence>
<dbReference type="SUPFAM" id="SSF110857">
    <property type="entry name" value="Gamma-glutamyl cyclotransferase-like"/>
    <property type="match status" value="1"/>
</dbReference>
<dbReference type="EMBL" id="LDAU01000109">
    <property type="protein sequence ID" value="KRX05295.1"/>
    <property type="molecule type" value="Genomic_DNA"/>
</dbReference>
<evidence type="ECO:0000313" key="7">
    <source>
        <dbReference type="EMBL" id="KRX05295.1"/>
    </source>
</evidence>
<protein>
    <recommendedName>
        <fullName evidence="1">gamma-glutamylcyclotransferase</fullName>
        <ecNumber evidence="1">4.3.2.9</ecNumber>
    </recommendedName>
</protein>
<organism evidence="7 8">
    <name type="scientific">Pseudocohnilembus persalinus</name>
    <name type="common">Ciliate</name>
    <dbReference type="NCBI Taxonomy" id="266149"/>
    <lineage>
        <taxon>Eukaryota</taxon>
        <taxon>Sar</taxon>
        <taxon>Alveolata</taxon>
        <taxon>Ciliophora</taxon>
        <taxon>Intramacronucleata</taxon>
        <taxon>Oligohymenophorea</taxon>
        <taxon>Scuticociliatia</taxon>
        <taxon>Philasterida</taxon>
        <taxon>Pseudocohnilembidae</taxon>
        <taxon>Pseudocohnilembus</taxon>
    </lineage>
</organism>
<reference evidence="7 8" key="1">
    <citation type="journal article" date="2015" name="Sci. Rep.">
        <title>Genome of the facultative scuticociliatosis pathogen Pseudocohnilembus persalinus provides insight into its virulence through horizontal gene transfer.</title>
        <authorList>
            <person name="Xiong J."/>
            <person name="Wang G."/>
            <person name="Cheng J."/>
            <person name="Tian M."/>
            <person name="Pan X."/>
            <person name="Warren A."/>
            <person name="Jiang C."/>
            <person name="Yuan D."/>
            <person name="Miao W."/>
        </authorList>
    </citation>
    <scope>NUCLEOTIDE SEQUENCE [LARGE SCALE GENOMIC DNA]</scope>
    <source>
        <strain evidence="7">36N120E</strain>
    </source>
</reference>
<evidence type="ECO:0000313" key="8">
    <source>
        <dbReference type="Proteomes" id="UP000054937"/>
    </source>
</evidence>
<accession>A0A0V0QSM2</accession>
<dbReference type="InterPro" id="IPR036568">
    <property type="entry name" value="GGCT-like_sf"/>
</dbReference>
<dbReference type="InterPro" id="IPR009288">
    <property type="entry name" value="AIG2-like_dom"/>
</dbReference>
<dbReference type="AlphaFoldDB" id="A0A0V0QSM2"/>
<dbReference type="InterPro" id="IPR013024">
    <property type="entry name" value="GGCT-like"/>
</dbReference>
<dbReference type="InParanoid" id="A0A0V0QSM2"/>
<dbReference type="OrthoDB" id="2924818at2759"/>
<dbReference type="PANTHER" id="PTHR12935:SF0">
    <property type="entry name" value="GAMMA-GLUTAMYLCYCLOTRANSFERASE"/>
    <property type="match status" value="1"/>
</dbReference>
<evidence type="ECO:0000256" key="3">
    <source>
        <dbReference type="PIRSR" id="PIRSR617939-1"/>
    </source>
</evidence>
<evidence type="ECO:0000259" key="6">
    <source>
        <dbReference type="Pfam" id="PF06094"/>
    </source>
</evidence>
<keyword evidence="2" id="KW-0456">Lyase</keyword>
<name>A0A0V0QSM2_PSEPJ</name>
<feature type="signal peptide" evidence="5">
    <location>
        <begin position="1"/>
        <end position="24"/>
    </location>
</feature>
<dbReference type="Pfam" id="PF06094">
    <property type="entry name" value="GGACT"/>
    <property type="match status" value="1"/>
</dbReference>
<gene>
    <name evidence="7" type="ORF">PPERSA_00596</name>
</gene>
<evidence type="ECO:0000256" key="4">
    <source>
        <dbReference type="PIRSR" id="PIRSR617939-2"/>
    </source>
</evidence>
<feature type="active site" description="Proton acceptor" evidence="3">
    <location>
        <position position="175"/>
    </location>
</feature>
<dbReference type="GO" id="GO:0003839">
    <property type="term" value="F:gamma-glutamylcyclotransferase activity"/>
    <property type="evidence" value="ECO:0007669"/>
    <property type="project" value="UniProtKB-EC"/>
</dbReference>